<dbReference type="OrthoDB" id="9757771at2"/>
<evidence type="ECO:0000259" key="4">
    <source>
        <dbReference type="Pfam" id="PF13193"/>
    </source>
</evidence>
<dbReference type="Pfam" id="PF00501">
    <property type="entry name" value="AMP-binding"/>
    <property type="match status" value="1"/>
</dbReference>
<dbReference type="PROSITE" id="PS00455">
    <property type="entry name" value="AMP_BINDING"/>
    <property type="match status" value="1"/>
</dbReference>
<dbReference type="Pfam" id="PF13193">
    <property type="entry name" value="AMP-binding_C"/>
    <property type="match status" value="1"/>
</dbReference>
<evidence type="ECO:0000256" key="1">
    <source>
        <dbReference type="ARBA" id="ARBA00006432"/>
    </source>
</evidence>
<evidence type="ECO:0000313" key="5">
    <source>
        <dbReference type="EMBL" id="GGI14833.1"/>
    </source>
</evidence>
<dbReference type="PANTHER" id="PTHR43767">
    <property type="entry name" value="LONG-CHAIN-FATTY-ACID--COA LIGASE"/>
    <property type="match status" value="1"/>
</dbReference>
<dbReference type="InterPro" id="IPR000873">
    <property type="entry name" value="AMP-dep_synth/lig_dom"/>
</dbReference>
<dbReference type="AlphaFoldDB" id="A0A8J3AI59"/>
<dbReference type="EMBL" id="BMHB01000001">
    <property type="protein sequence ID" value="GGI14833.1"/>
    <property type="molecule type" value="Genomic_DNA"/>
</dbReference>
<feature type="domain" description="AMP-binding enzyme C-terminal" evidence="4">
    <location>
        <begin position="417"/>
        <end position="491"/>
    </location>
</feature>
<accession>A0A8J3AI59</accession>
<dbReference type="NCBIfam" id="NF004837">
    <property type="entry name" value="PRK06187.1"/>
    <property type="match status" value="1"/>
</dbReference>
<evidence type="ECO:0000259" key="3">
    <source>
        <dbReference type="Pfam" id="PF00501"/>
    </source>
</evidence>
<sequence length="508" mass="56550">MTWNLITSLKKSVEKYPNRNVISFAGKDITYSELNKQVDCVAFNLAANGINKGDKVALILGNCPEFVISYYGILRAGAVVIPINPIYTKDEISYILSNSEAKAVIANFELEAIIDSLKMECKQIEILYYVGSNKAEFNWEQLIEFRLKDYEYPLITEEDLAVILYTSGTTGKPKGAMLSHRNMASNAESIVKLVEFQKEDRILAVLPMFHIFCLSVCINAPIMSGANIVIAQKFIPNEIIHTIFNEKVSLFVGVPTMYSFLFQLKDYTAEHFKTIRACLSGGAPLPDELIQRFEEKYQVTILEGFGCTETAPATAFNPINGKRKRGSVGINIPNVYNMIVDPNGDELPRGEVGELIVKGPNVMLGYLGMPEATSFAIKNGWFHTGDLAKMDEDGYIFIVDRMKDLIIVGGYNVYPREVEEVLYQHPAVVEAAVIGITDPVFGEQVKAFVVCNDESVSAAELIQFCSVKLAKYKAPRAIEIISELPKNSTGKILRRAIRESVEMHAKSN</sequence>
<dbReference type="Proteomes" id="UP000626244">
    <property type="component" value="Unassembled WGS sequence"/>
</dbReference>
<dbReference type="CDD" id="cd05936">
    <property type="entry name" value="FC-FACS_FadD_like"/>
    <property type="match status" value="1"/>
</dbReference>
<protein>
    <submittedName>
        <fullName evidence="5">Long-chain-fatty-acid--CoA ligase</fullName>
    </submittedName>
</protein>
<dbReference type="InterPro" id="IPR050237">
    <property type="entry name" value="ATP-dep_AMP-bd_enzyme"/>
</dbReference>
<dbReference type="InterPro" id="IPR020459">
    <property type="entry name" value="AMP-binding"/>
</dbReference>
<dbReference type="Gene3D" id="3.40.50.12780">
    <property type="entry name" value="N-terminal domain of ligase-like"/>
    <property type="match status" value="1"/>
</dbReference>
<dbReference type="Gene3D" id="3.30.300.30">
    <property type="match status" value="1"/>
</dbReference>
<gene>
    <name evidence="5" type="primary">fadD</name>
    <name evidence="5" type="ORF">GCM10007380_24930</name>
</gene>
<comment type="similarity">
    <text evidence="1">Belongs to the ATP-dependent AMP-binding enzyme family.</text>
</comment>
<comment type="caution">
    <text evidence="5">The sequence shown here is derived from an EMBL/GenBank/DDBJ whole genome shotgun (WGS) entry which is preliminary data.</text>
</comment>
<dbReference type="FunFam" id="3.30.300.30:FF:000008">
    <property type="entry name" value="2,3-dihydroxybenzoate-AMP ligase"/>
    <property type="match status" value="1"/>
</dbReference>
<dbReference type="InterPro" id="IPR045851">
    <property type="entry name" value="AMP-bd_C_sf"/>
</dbReference>
<feature type="domain" description="AMP-dependent synthetase/ligase" evidence="3">
    <location>
        <begin position="10"/>
        <end position="367"/>
    </location>
</feature>
<organism evidence="5 6">
    <name type="scientific">Gottfriedia solisilvae</name>
    <dbReference type="NCBI Taxonomy" id="1516104"/>
    <lineage>
        <taxon>Bacteria</taxon>
        <taxon>Bacillati</taxon>
        <taxon>Bacillota</taxon>
        <taxon>Bacilli</taxon>
        <taxon>Bacillales</taxon>
        <taxon>Bacillaceae</taxon>
        <taxon>Gottfriedia</taxon>
    </lineage>
</organism>
<dbReference type="RefSeq" id="WP_088000040.1">
    <property type="nucleotide sequence ID" value="NZ_BMHB01000001.1"/>
</dbReference>
<dbReference type="FunFam" id="3.40.50.12780:FF:000003">
    <property type="entry name" value="Long-chain-fatty-acid--CoA ligase FadD"/>
    <property type="match status" value="1"/>
</dbReference>
<evidence type="ECO:0000256" key="2">
    <source>
        <dbReference type="ARBA" id="ARBA00022598"/>
    </source>
</evidence>
<dbReference type="GO" id="GO:0016877">
    <property type="term" value="F:ligase activity, forming carbon-sulfur bonds"/>
    <property type="evidence" value="ECO:0007669"/>
    <property type="project" value="UniProtKB-ARBA"/>
</dbReference>
<evidence type="ECO:0000313" key="6">
    <source>
        <dbReference type="Proteomes" id="UP000626244"/>
    </source>
</evidence>
<dbReference type="InterPro" id="IPR025110">
    <property type="entry name" value="AMP-bd_C"/>
</dbReference>
<proteinExistence type="inferred from homology"/>
<dbReference type="PRINTS" id="PR00154">
    <property type="entry name" value="AMPBINDING"/>
</dbReference>
<dbReference type="SUPFAM" id="SSF56801">
    <property type="entry name" value="Acetyl-CoA synthetase-like"/>
    <property type="match status" value="1"/>
</dbReference>
<dbReference type="PANTHER" id="PTHR43767:SF3">
    <property type="entry name" value="LONG-CHAIN-FATTY-ACID--COA LIGASE"/>
    <property type="match status" value="1"/>
</dbReference>
<keyword evidence="6" id="KW-1185">Reference proteome</keyword>
<name>A0A8J3AI59_9BACI</name>
<keyword evidence="2 5" id="KW-0436">Ligase</keyword>
<dbReference type="InterPro" id="IPR042099">
    <property type="entry name" value="ANL_N_sf"/>
</dbReference>
<dbReference type="InterPro" id="IPR020845">
    <property type="entry name" value="AMP-binding_CS"/>
</dbReference>
<reference evidence="6" key="1">
    <citation type="journal article" date="2019" name="Int. J. Syst. Evol. Microbiol.">
        <title>The Global Catalogue of Microorganisms (GCM) 10K type strain sequencing project: providing services to taxonomists for standard genome sequencing and annotation.</title>
        <authorList>
            <consortium name="The Broad Institute Genomics Platform"/>
            <consortium name="The Broad Institute Genome Sequencing Center for Infectious Disease"/>
            <person name="Wu L."/>
            <person name="Ma J."/>
        </authorList>
    </citation>
    <scope>NUCLEOTIDE SEQUENCE [LARGE SCALE GENOMIC DNA]</scope>
    <source>
        <strain evidence="6">CGMCC 1.14993</strain>
    </source>
</reference>